<comment type="similarity">
    <text evidence="1">Belongs to the spermidine/spermine synthase family.</text>
</comment>
<evidence type="ECO:0000313" key="5">
    <source>
        <dbReference type="EMBL" id="KHJ81159.1"/>
    </source>
</evidence>
<gene>
    <name evidence="5" type="ORF">OESDEN_19155</name>
</gene>
<dbReference type="SUPFAM" id="SSF53335">
    <property type="entry name" value="S-adenosyl-L-methionine-dependent methyltransferases"/>
    <property type="match status" value="1"/>
</dbReference>
<evidence type="ECO:0000313" key="6">
    <source>
        <dbReference type="Proteomes" id="UP000053660"/>
    </source>
</evidence>
<sequence length="162" mass="18889">MKTIAEQYFHVQESEKQRIFIEDGLDFIKKAAEEDIKYDAILVDACINERGPILCPPPSFLKDQHISDFSKCLTEKGVLIVNIITPKENKDEADKILKKFEKHFKFCALIPSGTYDRMLFCFNYEHPWSQDADLIEQHILEADRQTGFHLRDGGNYVFENKE</sequence>
<name>A0A0B1S8C6_OESDE</name>
<dbReference type="EMBL" id="KN593277">
    <property type="protein sequence ID" value="KHJ81159.1"/>
    <property type="molecule type" value="Genomic_DNA"/>
</dbReference>
<dbReference type="GO" id="GO:0016740">
    <property type="term" value="F:transferase activity"/>
    <property type="evidence" value="ECO:0007669"/>
    <property type="project" value="UniProtKB-UniRule"/>
</dbReference>
<reference evidence="5 6" key="1">
    <citation type="submission" date="2014-03" db="EMBL/GenBank/DDBJ databases">
        <title>Draft genome of the hookworm Oesophagostomum dentatum.</title>
        <authorList>
            <person name="Mitreva M."/>
        </authorList>
    </citation>
    <scope>NUCLEOTIDE SEQUENCE [LARGE SCALE GENOMIC DNA]</scope>
    <source>
        <strain evidence="5 6">OD-Hann</strain>
    </source>
</reference>
<keyword evidence="6" id="KW-1185">Reference proteome</keyword>
<dbReference type="PROSITE" id="PS51006">
    <property type="entry name" value="PABS_2"/>
    <property type="match status" value="1"/>
</dbReference>
<evidence type="ECO:0000259" key="4">
    <source>
        <dbReference type="PROSITE" id="PS51006"/>
    </source>
</evidence>
<proteinExistence type="inferred from homology"/>
<dbReference type="Proteomes" id="UP000053660">
    <property type="component" value="Unassembled WGS sequence"/>
</dbReference>
<dbReference type="Pfam" id="PF01564">
    <property type="entry name" value="Spermine_synth"/>
    <property type="match status" value="1"/>
</dbReference>
<keyword evidence="2 3" id="KW-0808">Transferase</keyword>
<feature type="domain" description="PABS" evidence="4">
    <location>
        <begin position="1"/>
        <end position="133"/>
    </location>
</feature>
<evidence type="ECO:0000256" key="1">
    <source>
        <dbReference type="ARBA" id="ARBA00007867"/>
    </source>
</evidence>
<dbReference type="GO" id="GO:0006596">
    <property type="term" value="P:polyamine biosynthetic process"/>
    <property type="evidence" value="ECO:0007669"/>
    <property type="project" value="UniProtKB-UniRule"/>
</dbReference>
<organism evidence="5 6">
    <name type="scientific">Oesophagostomum dentatum</name>
    <name type="common">Nodular worm</name>
    <dbReference type="NCBI Taxonomy" id="61180"/>
    <lineage>
        <taxon>Eukaryota</taxon>
        <taxon>Metazoa</taxon>
        <taxon>Ecdysozoa</taxon>
        <taxon>Nematoda</taxon>
        <taxon>Chromadorea</taxon>
        <taxon>Rhabditida</taxon>
        <taxon>Rhabditina</taxon>
        <taxon>Rhabditomorpha</taxon>
        <taxon>Strongyloidea</taxon>
        <taxon>Strongylidae</taxon>
        <taxon>Oesophagostomum</taxon>
    </lineage>
</organism>
<dbReference type="OrthoDB" id="5860654at2759"/>
<keyword evidence="3" id="KW-0620">Polyamine biosynthesis</keyword>
<evidence type="ECO:0000256" key="3">
    <source>
        <dbReference type="PROSITE-ProRule" id="PRU00354"/>
    </source>
</evidence>
<dbReference type="InterPro" id="IPR029063">
    <property type="entry name" value="SAM-dependent_MTases_sf"/>
</dbReference>
<dbReference type="AlphaFoldDB" id="A0A0B1S8C6"/>
<accession>A0A0B1S8C6</accession>
<evidence type="ECO:0000256" key="2">
    <source>
        <dbReference type="ARBA" id="ARBA00022679"/>
    </source>
</evidence>
<dbReference type="InterPro" id="IPR030374">
    <property type="entry name" value="PABS"/>
</dbReference>
<dbReference type="Gene3D" id="3.40.50.150">
    <property type="entry name" value="Vaccinia Virus protein VP39"/>
    <property type="match status" value="1"/>
</dbReference>
<protein>
    <recommendedName>
        <fullName evidence="4">PABS domain-containing protein</fullName>
    </recommendedName>
</protein>
<feature type="active site" description="Proton acceptor" evidence="3">
    <location>
        <position position="44"/>
    </location>
</feature>